<evidence type="ECO:0000313" key="3">
    <source>
        <dbReference type="Proteomes" id="UP000663828"/>
    </source>
</evidence>
<proteinExistence type="predicted"/>
<dbReference type="EMBL" id="CAJNOR010004660">
    <property type="protein sequence ID" value="CAF1519330.1"/>
    <property type="molecule type" value="Genomic_DNA"/>
</dbReference>
<comment type="caution">
    <text evidence="1">The sequence shown here is derived from an EMBL/GenBank/DDBJ whole genome shotgun (WGS) entry which is preliminary data.</text>
</comment>
<organism evidence="1 3">
    <name type="scientific">Adineta ricciae</name>
    <name type="common">Rotifer</name>
    <dbReference type="NCBI Taxonomy" id="249248"/>
    <lineage>
        <taxon>Eukaryota</taxon>
        <taxon>Metazoa</taxon>
        <taxon>Spiralia</taxon>
        <taxon>Gnathifera</taxon>
        <taxon>Rotifera</taxon>
        <taxon>Eurotatoria</taxon>
        <taxon>Bdelloidea</taxon>
        <taxon>Adinetida</taxon>
        <taxon>Adinetidae</taxon>
        <taxon>Adineta</taxon>
    </lineage>
</organism>
<dbReference type="AlphaFoldDB" id="A0A815UQI4"/>
<evidence type="ECO:0000313" key="2">
    <source>
        <dbReference type="EMBL" id="CAF1524220.1"/>
    </source>
</evidence>
<dbReference type="Proteomes" id="UP000663852">
    <property type="component" value="Unassembled WGS sequence"/>
</dbReference>
<accession>A0A815UQI4</accession>
<keyword evidence="3" id="KW-1185">Reference proteome</keyword>
<evidence type="ECO:0000313" key="1">
    <source>
        <dbReference type="EMBL" id="CAF1519330.1"/>
    </source>
</evidence>
<name>A0A815UQI4_ADIRI</name>
<gene>
    <name evidence="2" type="ORF">EDS130_LOCUS44089</name>
    <name evidence="1" type="ORF">XAT740_LOCUS40695</name>
</gene>
<sequence>MGLALSQRPTKSSTGPYPYKRKMVKLNSKCARIQDNRIKLRSSDCERLKQTNKKSWVSNGTIKVLNQRNEAKKLFKQKPDSTKS</sequence>
<dbReference type="EMBL" id="CAJNOJ010000802">
    <property type="protein sequence ID" value="CAF1524220.1"/>
    <property type="molecule type" value="Genomic_DNA"/>
</dbReference>
<dbReference type="Proteomes" id="UP000663828">
    <property type="component" value="Unassembled WGS sequence"/>
</dbReference>
<reference evidence="1" key="1">
    <citation type="submission" date="2021-02" db="EMBL/GenBank/DDBJ databases">
        <authorList>
            <person name="Nowell W R."/>
        </authorList>
    </citation>
    <scope>NUCLEOTIDE SEQUENCE</scope>
</reference>
<protein>
    <submittedName>
        <fullName evidence="1">Uncharacterized protein</fullName>
    </submittedName>
</protein>